<evidence type="ECO:0000313" key="1">
    <source>
        <dbReference type="EMBL" id="KAL3886247.1"/>
    </source>
</evidence>
<evidence type="ECO:0000313" key="2">
    <source>
        <dbReference type="Proteomes" id="UP001634394"/>
    </source>
</evidence>
<reference evidence="1 2" key="1">
    <citation type="submission" date="2024-11" db="EMBL/GenBank/DDBJ databases">
        <title>Chromosome-level genome assembly of the freshwater bivalve Anodonta woodiana.</title>
        <authorList>
            <person name="Chen X."/>
        </authorList>
    </citation>
    <scope>NUCLEOTIDE SEQUENCE [LARGE SCALE GENOMIC DNA]</scope>
    <source>
        <strain evidence="1">MN2024</strain>
        <tissue evidence="1">Gills</tissue>
    </source>
</reference>
<feature type="non-terminal residue" evidence="1">
    <location>
        <position position="1"/>
    </location>
</feature>
<accession>A0ABD3XJ24</accession>
<dbReference type="AlphaFoldDB" id="A0ABD3XJ24"/>
<organism evidence="1 2">
    <name type="scientific">Sinanodonta woodiana</name>
    <name type="common">Chinese pond mussel</name>
    <name type="synonym">Anodonta woodiana</name>
    <dbReference type="NCBI Taxonomy" id="1069815"/>
    <lineage>
        <taxon>Eukaryota</taxon>
        <taxon>Metazoa</taxon>
        <taxon>Spiralia</taxon>
        <taxon>Lophotrochozoa</taxon>
        <taxon>Mollusca</taxon>
        <taxon>Bivalvia</taxon>
        <taxon>Autobranchia</taxon>
        <taxon>Heteroconchia</taxon>
        <taxon>Palaeoheterodonta</taxon>
        <taxon>Unionida</taxon>
        <taxon>Unionoidea</taxon>
        <taxon>Unionidae</taxon>
        <taxon>Unioninae</taxon>
        <taxon>Sinanodonta</taxon>
    </lineage>
</organism>
<dbReference type="EMBL" id="JBJQND010000002">
    <property type="protein sequence ID" value="KAL3886247.1"/>
    <property type="molecule type" value="Genomic_DNA"/>
</dbReference>
<gene>
    <name evidence="1" type="ORF">ACJMK2_026254</name>
</gene>
<name>A0ABD3XJ24_SINWO</name>
<sequence length="57" mass="6490">SYQMSEPVQTMGGIGGSFGDIADYHRWANDQPGFHERARTEFYPGYHQPVPKNTCTR</sequence>
<keyword evidence="2" id="KW-1185">Reference proteome</keyword>
<proteinExistence type="predicted"/>
<comment type="caution">
    <text evidence="1">The sequence shown here is derived from an EMBL/GenBank/DDBJ whole genome shotgun (WGS) entry which is preliminary data.</text>
</comment>
<feature type="non-terminal residue" evidence="1">
    <location>
        <position position="57"/>
    </location>
</feature>
<protein>
    <submittedName>
        <fullName evidence="1">Uncharacterized protein</fullName>
    </submittedName>
</protein>
<dbReference type="Proteomes" id="UP001634394">
    <property type="component" value="Unassembled WGS sequence"/>
</dbReference>